<dbReference type="AlphaFoldDB" id="M6U5J9"/>
<dbReference type="EMBL" id="AHOP02000049">
    <property type="protein sequence ID" value="EMO39775.1"/>
    <property type="molecule type" value="Genomic_DNA"/>
</dbReference>
<organism evidence="1 2">
    <name type="scientific">Leptospira noguchii serovar Autumnalis str. ZUN142</name>
    <dbReference type="NCBI Taxonomy" id="1085540"/>
    <lineage>
        <taxon>Bacteria</taxon>
        <taxon>Pseudomonadati</taxon>
        <taxon>Spirochaetota</taxon>
        <taxon>Spirochaetia</taxon>
        <taxon>Leptospirales</taxon>
        <taxon>Leptospiraceae</taxon>
        <taxon>Leptospira</taxon>
    </lineage>
</organism>
<dbReference type="Proteomes" id="UP000012153">
    <property type="component" value="Unassembled WGS sequence"/>
</dbReference>
<evidence type="ECO:0000313" key="1">
    <source>
        <dbReference type="EMBL" id="EMO39775.1"/>
    </source>
</evidence>
<gene>
    <name evidence="1" type="ORF">LEP1GSC186_1289</name>
</gene>
<comment type="caution">
    <text evidence="1">The sequence shown here is derived from an EMBL/GenBank/DDBJ whole genome shotgun (WGS) entry which is preliminary data.</text>
</comment>
<reference evidence="1 2" key="1">
    <citation type="submission" date="2013-01" db="EMBL/GenBank/DDBJ databases">
        <authorList>
            <person name="Harkins D.M."/>
            <person name="Durkin A.S."/>
            <person name="Brinkac L.M."/>
            <person name="Haft D.H."/>
            <person name="Selengut J.D."/>
            <person name="Sanka R."/>
            <person name="DePew J."/>
            <person name="Purushe J."/>
            <person name="Matthias M.A."/>
            <person name="Vinetz J.M."/>
            <person name="Sutton G.G."/>
            <person name="Nierman W.C."/>
            <person name="Fouts D.E."/>
        </authorList>
    </citation>
    <scope>NUCLEOTIDE SEQUENCE [LARGE SCALE GENOMIC DNA]</scope>
    <source>
        <strain evidence="1 2">ZUN142</strain>
    </source>
</reference>
<evidence type="ECO:0000313" key="2">
    <source>
        <dbReference type="Proteomes" id="UP000012153"/>
    </source>
</evidence>
<protein>
    <submittedName>
        <fullName evidence="1">Uncharacterized protein</fullName>
    </submittedName>
</protein>
<sequence length="44" mass="5198">MCSFVFLNLTILTHKNNTYNEIISKLKMQNLLQKDNQLELNTID</sequence>
<accession>M6U5J9</accession>
<name>M6U5J9_9LEPT</name>
<proteinExistence type="predicted"/>